<name>A0ACD3VD30_9BRAD</name>
<accession>A0ACD3VD30</accession>
<dbReference type="Proteomes" id="UP000692816">
    <property type="component" value="Chromosome"/>
</dbReference>
<dbReference type="EMBL" id="CP088282">
    <property type="protein sequence ID" value="UGY04402.1"/>
    <property type="molecule type" value="Genomic_DNA"/>
</dbReference>
<keyword evidence="2" id="KW-1185">Reference proteome</keyword>
<evidence type="ECO:0000313" key="2">
    <source>
        <dbReference type="Proteomes" id="UP000692816"/>
    </source>
</evidence>
<reference evidence="1 2" key="1">
    <citation type="journal article" date="2021" name="Int. J. Syst. Evol. Microbiol.">
        <title>Bradyrhizobium septentrionale sp. nov. (sv. septentrionale) and Bradyrhizobium quebecense sp. nov. (sv. septentrionale) associated with legumes native to Canada possess rearranged symbiosis genes and numerous insertion sequences.</title>
        <authorList>
            <person name="Bromfield E.S.P."/>
            <person name="Cloutier S."/>
        </authorList>
    </citation>
    <scope>NUCLEOTIDE SEQUENCE [LARGE SCALE GENOMIC DNA]</scope>
    <source>
        <strain evidence="1 2">12S5</strain>
    </source>
</reference>
<protein>
    <submittedName>
        <fullName evidence="1">Uncharacterized protein</fullName>
    </submittedName>
</protein>
<organism evidence="1 2">
    <name type="scientific">Bradyrhizobium quebecense</name>
    <dbReference type="NCBI Taxonomy" id="2748629"/>
    <lineage>
        <taxon>Bacteria</taxon>
        <taxon>Pseudomonadati</taxon>
        <taxon>Pseudomonadota</taxon>
        <taxon>Alphaproteobacteria</taxon>
        <taxon>Hyphomicrobiales</taxon>
        <taxon>Nitrobacteraceae</taxon>
        <taxon>Bradyrhizobium</taxon>
    </lineage>
</organism>
<evidence type="ECO:0000313" key="1">
    <source>
        <dbReference type="EMBL" id="UGY04402.1"/>
    </source>
</evidence>
<sequence>MSDLRRLGRQLGLAAILSATMATSCFAQATVHEPSAFASNETATRPWSAPVGHRQPRAADIPAAASASQQIIDQEDAIVDRKIKGICRGC</sequence>
<proteinExistence type="predicted"/>
<gene>
    <name evidence="1" type="ORF">J4P68_0006515</name>
</gene>